<dbReference type="Gene3D" id="1.10.10.60">
    <property type="entry name" value="Homeodomain-like"/>
    <property type="match status" value="2"/>
</dbReference>
<dbReference type="Gene3D" id="3.40.50.2300">
    <property type="match status" value="1"/>
</dbReference>
<evidence type="ECO:0000256" key="6">
    <source>
        <dbReference type="ARBA" id="ARBA00023125"/>
    </source>
</evidence>
<dbReference type="Proteomes" id="UP000515679">
    <property type="component" value="Chromosome"/>
</dbReference>
<evidence type="ECO:0000256" key="2">
    <source>
        <dbReference type="ARBA" id="ARBA00022490"/>
    </source>
</evidence>
<evidence type="ECO:0000256" key="7">
    <source>
        <dbReference type="ARBA" id="ARBA00023163"/>
    </source>
</evidence>
<comment type="subcellular location">
    <subcellularLocation>
        <location evidence="1">Cytoplasm</location>
    </subcellularLocation>
</comment>
<dbReference type="GO" id="GO:0003700">
    <property type="term" value="F:DNA-binding transcription factor activity"/>
    <property type="evidence" value="ECO:0007669"/>
    <property type="project" value="InterPro"/>
</dbReference>
<evidence type="ECO:0000256" key="8">
    <source>
        <dbReference type="PROSITE-ProRule" id="PRU00169"/>
    </source>
</evidence>
<dbReference type="GO" id="GO:0000160">
    <property type="term" value="P:phosphorelay signal transduction system"/>
    <property type="evidence" value="ECO:0007669"/>
    <property type="project" value="UniProtKB-KW"/>
</dbReference>
<evidence type="ECO:0000256" key="1">
    <source>
        <dbReference type="ARBA" id="ARBA00004496"/>
    </source>
</evidence>
<keyword evidence="4" id="KW-0902">Two-component regulatory system</keyword>
<sequence>MINALVVDDEKLVRKGFIAMANWQAYNIHFIGEAKDGNSALSMLGKHEVDLLFVDISMPGMSGFELMEQVRIRYPQIKSVVLTCHHEFDYVQEALRLGAIDYIVKTLLNRNNVDETISRILKRLTWETRDSAVPSAPAAARSFPGAAAFCAFGCKGQQPPLLDLLPTSIRPSALGDSLWLHVMGNAETADWMKELPAEIMEHWQPVHISGSSNISMSEAKTAISQRLREYLFYWPKGEAPSVVSLEDVWAENRPEASKDEAEALCRELENMRWSLFGKDWKRLMDRIEEGWPAPDCLLASAVQIAEDWRHYFEWDADSTERWMPARKPRSWKQAKSWLSDMAADIQRRMVEMALSREVALCLLQAMVYMKRNACTDLNQNAVAYHVGMSRSYFSQCYKRFTGMSFGEALRKMRIEHAKELLALSDLSVYEIASRIGFEDDKHFSRVFRERVGLYPTEFRTNSAARG</sequence>
<dbReference type="Pfam" id="PF12833">
    <property type="entry name" value="HTH_18"/>
    <property type="match status" value="1"/>
</dbReference>
<dbReference type="KEGG" id="cchl:FPL14_26225"/>
<dbReference type="Pfam" id="PF00072">
    <property type="entry name" value="Response_reg"/>
    <property type="match status" value="1"/>
</dbReference>
<accession>A0A7G5C4Y8</accession>
<organism evidence="11 12">
    <name type="scientific">Cohnella cholangitidis</name>
    <dbReference type="NCBI Taxonomy" id="2598458"/>
    <lineage>
        <taxon>Bacteria</taxon>
        <taxon>Bacillati</taxon>
        <taxon>Bacillota</taxon>
        <taxon>Bacilli</taxon>
        <taxon>Bacillales</taxon>
        <taxon>Paenibacillaceae</taxon>
        <taxon>Cohnella</taxon>
    </lineage>
</organism>
<keyword evidence="2" id="KW-0963">Cytoplasm</keyword>
<dbReference type="InterPro" id="IPR018060">
    <property type="entry name" value="HTH_AraC"/>
</dbReference>
<feature type="modified residue" description="4-aspartylphosphate" evidence="8">
    <location>
        <position position="55"/>
    </location>
</feature>
<dbReference type="InterPro" id="IPR020449">
    <property type="entry name" value="Tscrpt_reg_AraC-type_HTH"/>
</dbReference>
<feature type="domain" description="HTH araC/xylS-type" evidence="9">
    <location>
        <begin position="363"/>
        <end position="461"/>
    </location>
</feature>
<dbReference type="InterPro" id="IPR001789">
    <property type="entry name" value="Sig_transdc_resp-reg_receiver"/>
</dbReference>
<dbReference type="InterPro" id="IPR011006">
    <property type="entry name" value="CheY-like_superfamily"/>
</dbReference>
<dbReference type="GO" id="GO:0043565">
    <property type="term" value="F:sequence-specific DNA binding"/>
    <property type="evidence" value="ECO:0007669"/>
    <property type="project" value="InterPro"/>
</dbReference>
<dbReference type="GO" id="GO:0005737">
    <property type="term" value="C:cytoplasm"/>
    <property type="evidence" value="ECO:0007669"/>
    <property type="project" value="UniProtKB-SubCell"/>
</dbReference>
<keyword evidence="5" id="KW-0805">Transcription regulation</keyword>
<name>A0A7G5C4Y8_9BACL</name>
<dbReference type="SMART" id="SM00342">
    <property type="entry name" value="HTH_ARAC"/>
    <property type="match status" value="1"/>
</dbReference>
<reference evidence="11 12" key="1">
    <citation type="submission" date="2019-07" db="EMBL/GenBank/DDBJ databases">
        <authorList>
            <person name="Kim J.K."/>
            <person name="Cheong H.-M."/>
            <person name="Choi Y."/>
            <person name="Hwang K.J."/>
            <person name="Lee S."/>
            <person name="Choi C."/>
        </authorList>
    </citation>
    <scope>NUCLEOTIDE SEQUENCE [LARGE SCALE GENOMIC DNA]</scope>
    <source>
        <strain evidence="11 12">KS 22</strain>
    </source>
</reference>
<evidence type="ECO:0000313" key="11">
    <source>
        <dbReference type="EMBL" id="QMV44272.1"/>
    </source>
</evidence>
<dbReference type="SUPFAM" id="SSF52172">
    <property type="entry name" value="CheY-like"/>
    <property type="match status" value="1"/>
</dbReference>
<protein>
    <submittedName>
        <fullName evidence="11">Response regulator</fullName>
    </submittedName>
</protein>
<feature type="domain" description="Response regulatory" evidence="10">
    <location>
        <begin position="3"/>
        <end position="120"/>
    </location>
</feature>
<keyword evidence="12" id="KW-1185">Reference proteome</keyword>
<evidence type="ECO:0000256" key="3">
    <source>
        <dbReference type="ARBA" id="ARBA00022553"/>
    </source>
</evidence>
<gene>
    <name evidence="11" type="ORF">FPL14_26225</name>
</gene>
<dbReference type="PROSITE" id="PS01124">
    <property type="entry name" value="HTH_ARAC_FAMILY_2"/>
    <property type="match status" value="1"/>
</dbReference>
<evidence type="ECO:0000313" key="12">
    <source>
        <dbReference type="Proteomes" id="UP000515679"/>
    </source>
</evidence>
<dbReference type="RefSeq" id="WP_182300507.1">
    <property type="nucleotide sequence ID" value="NZ_CP041969.1"/>
</dbReference>
<evidence type="ECO:0000256" key="4">
    <source>
        <dbReference type="ARBA" id="ARBA00023012"/>
    </source>
</evidence>
<dbReference type="AlphaFoldDB" id="A0A7G5C4Y8"/>
<keyword evidence="3 8" id="KW-0597">Phosphoprotein</keyword>
<dbReference type="PANTHER" id="PTHR42713">
    <property type="entry name" value="HISTIDINE KINASE-RELATED"/>
    <property type="match status" value="1"/>
</dbReference>
<dbReference type="PRINTS" id="PR00032">
    <property type="entry name" value="HTHARAC"/>
</dbReference>
<dbReference type="PANTHER" id="PTHR42713:SF3">
    <property type="entry name" value="TRANSCRIPTIONAL REGULATORY PROTEIN HPTR"/>
    <property type="match status" value="1"/>
</dbReference>
<evidence type="ECO:0000259" key="9">
    <source>
        <dbReference type="PROSITE" id="PS01124"/>
    </source>
</evidence>
<dbReference type="InterPro" id="IPR051552">
    <property type="entry name" value="HptR"/>
</dbReference>
<keyword evidence="7" id="KW-0804">Transcription</keyword>
<proteinExistence type="predicted"/>
<evidence type="ECO:0000259" key="10">
    <source>
        <dbReference type="PROSITE" id="PS50110"/>
    </source>
</evidence>
<dbReference type="CDD" id="cd17536">
    <property type="entry name" value="REC_YesN-like"/>
    <property type="match status" value="1"/>
</dbReference>
<dbReference type="EMBL" id="CP041969">
    <property type="protein sequence ID" value="QMV44272.1"/>
    <property type="molecule type" value="Genomic_DNA"/>
</dbReference>
<dbReference type="PROSITE" id="PS50110">
    <property type="entry name" value="RESPONSE_REGULATORY"/>
    <property type="match status" value="1"/>
</dbReference>
<dbReference type="SUPFAM" id="SSF46689">
    <property type="entry name" value="Homeodomain-like"/>
    <property type="match status" value="2"/>
</dbReference>
<dbReference type="SMART" id="SM00448">
    <property type="entry name" value="REC"/>
    <property type="match status" value="1"/>
</dbReference>
<keyword evidence="6" id="KW-0238">DNA-binding</keyword>
<dbReference type="InterPro" id="IPR009057">
    <property type="entry name" value="Homeodomain-like_sf"/>
</dbReference>
<evidence type="ECO:0000256" key="5">
    <source>
        <dbReference type="ARBA" id="ARBA00023015"/>
    </source>
</evidence>